<evidence type="ECO:0000313" key="2">
    <source>
        <dbReference type="Proteomes" id="UP000267027"/>
    </source>
</evidence>
<keyword evidence="2" id="KW-1185">Reference proteome</keyword>
<gene>
    <name evidence="1" type="ORF">ACOC_LOCUS11137</name>
</gene>
<evidence type="ECO:0000313" key="1">
    <source>
        <dbReference type="EMBL" id="VDM62722.1"/>
    </source>
</evidence>
<proteinExistence type="predicted"/>
<reference evidence="1 2" key="2">
    <citation type="submission" date="2018-11" db="EMBL/GenBank/DDBJ databases">
        <authorList>
            <consortium name="Pathogen Informatics"/>
        </authorList>
    </citation>
    <scope>NUCLEOTIDE SEQUENCE [LARGE SCALE GENOMIC DNA]</scope>
    <source>
        <strain evidence="1 2">Costa Rica</strain>
    </source>
</reference>
<dbReference type="OrthoDB" id="5828483at2759"/>
<protein>
    <submittedName>
        <fullName evidence="3">ATP synthase-coupling factor 6, mitochondrial</fullName>
    </submittedName>
</protein>
<name>A0A0R3PXT3_ANGCS</name>
<sequence length="110" mass="12684">MSTLWIRRQRSLDFVRSATIHYKREVASDSNSELSTAKGLLRELARQEGNYDRGRLKELNNVFSRLGTSAPLQTPELCFPDDFSPVNMNQNIPCVRIKLLTPEEIAREEF</sequence>
<dbReference type="WBParaSite" id="ACOC_0001113601-mRNA-1">
    <property type="protein sequence ID" value="ACOC_0001113601-mRNA-1"/>
    <property type="gene ID" value="ACOC_0001113601"/>
</dbReference>
<organism evidence="3">
    <name type="scientific">Angiostrongylus costaricensis</name>
    <name type="common">Nematode worm</name>
    <dbReference type="NCBI Taxonomy" id="334426"/>
    <lineage>
        <taxon>Eukaryota</taxon>
        <taxon>Metazoa</taxon>
        <taxon>Ecdysozoa</taxon>
        <taxon>Nematoda</taxon>
        <taxon>Chromadorea</taxon>
        <taxon>Rhabditida</taxon>
        <taxon>Rhabditina</taxon>
        <taxon>Rhabditomorpha</taxon>
        <taxon>Strongyloidea</taxon>
        <taxon>Metastrongylidae</taxon>
        <taxon>Angiostrongylus</taxon>
    </lineage>
</organism>
<dbReference type="Proteomes" id="UP000267027">
    <property type="component" value="Unassembled WGS sequence"/>
</dbReference>
<evidence type="ECO:0000313" key="3">
    <source>
        <dbReference type="WBParaSite" id="ACOC_0001113601-mRNA-1"/>
    </source>
</evidence>
<reference evidence="3" key="1">
    <citation type="submission" date="2017-02" db="UniProtKB">
        <authorList>
            <consortium name="WormBaseParasite"/>
        </authorList>
    </citation>
    <scope>IDENTIFICATION</scope>
</reference>
<accession>A0A0R3PXT3</accession>
<dbReference type="EMBL" id="UYYA01004620">
    <property type="protein sequence ID" value="VDM62722.1"/>
    <property type="molecule type" value="Genomic_DNA"/>
</dbReference>
<dbReference type="AlphaFoldDB" id="A0A0R3PXT3"/>